<organism evidence="2 3">
    <name type="scientific">Burkholderia ubonensis</name>
    <dbReference type="NCBI Taxonomy" id="101571"/>
    <lineage>
        <taxon>Bacteria</taxon>
        <taxon>Pseudomonadati</taxon>
        <taxon>Pseudomonadota</taxon>
        <taxon>Betaproteobacteria</taxon>
        <taxon>Burkholderiales</taxon>
        <taxon>Burkholderiaceae</taxon>
        <taxon>Burkholderia</taxon>
        <taxon>Burkholderia cepacia complex</taxon>
    </lineage>
</organism>
<gene>
    <name evidence="2" type="ORF">BW685_13160</name>
</gene>
<dbReference type="InterPro" id="IPR009677">
    <property type="entry name" value="DUF1266"/>
</dbReference>
<accession>A0A1R1JCS3</accession>
<evidence type="ECO:0000313" key="2">
    <source>
        <dbReference type="EMBL" id="OMG73156.1"/>
    </source>
</evidence>
<name>A0A1R1JCS3_9BURK</name>
<dbReference type="RefSeq" id="WP_076477058.1">
    <property type="nucleotide sequence ID" value="NZ_MTJZ01000012.1"/>
</dbReference>
<proteinExistence type="predicted"/>
<feature type="domain" description="DUF1266" evidence="1">
    <location>
        <begin position="77"/>
        <end position="247"/>
    </location>
</feature>
<evidence type="ECO:0000259" key="1">
    <source>
        <dbReference type="Pfam" id="PF06889"/>
    </source>
</evidence>
<evidence type="ECO:0000313" key="3">
    <source>
        <dbReference type="Proteomes" id="UP000187194"/>
    </source>
</evidence>
<sequence>MLKLLLYLVGLMLAWYVLRTFRIAARLVREVDAEQAAGTDQAVPARDSAAMRIARRQAEQAPPNRRRWALALADILLIRNGMRCDCDTLVYALPDAQREQLARQLLRELDLPADLPEPQIAQRVQHVLTGWVGGVGRSHDGFYEQLAAEGRVRDALAFDCARTAFLVRCLALLGWAPEPQAWLVLLLNAQRAQDSFDSWEDYGLAYARARRQWLSGSGQDGPASSRATQEVREHLRNPAGNWVTLPWKRYRIFDPQPVSSSTPTPTCPPPLTT</sequence>
<protein>
    <recommendedName>
        <fullName evidence="1">DUF1266 domain-containing protein</fullName>
    </recommendedName>
</protein>
<dbReference type="AlphaFoldDB" id="A0A1R1JCS3"/>
<dbReference type="EMBL" id="MTJZ01000012">
    <property type="protein sequence ID" value="OMG73156.1"/>
    <property type="molecule type" value="Genomic_DNA"/>
</dbReference>
<dbReference type="Proteomes" id="UP000187194">
    <property type="component" value="Unassembled WGS sequence"/>
</dbReference>
<dbReference type="Pfam" id="PF06889">
    <property type="entry name" value="DUF1266"/>
    <property type="match status" value="1"/>
</dbReference>
<reference evidence="2 3" key="1">
    <citation type="submission" date="2017-01" db="EMBL/GenBank/DDBJ databases">
        <title>Phylogeographic, genomic and meropenem susceptibility analysis of Burkholderia ubonensis.</title>
        <authorList>
            <person name="Price E.P."/>
            <person name="Sarovich D.S."/>
            <person name="Webb J.R."/>
            <person name="Hall C.M."/>
            <person name="Sahl J.W."/>
            <person name="Kaestli M."/>
            <person name="Mayo M."/>
            <person name="Harrington G."/>
            <person name="Baker A.L."/>
            <person name="Sidak-Loftis L.C."/>
            <person name="Lummis M."/>
            <person name="Schupp J.M."/>
            <person name="Gillece J.D."/>
            <person name="Tuanyok A."/>
            <person name="Warner J."/>
            <person name="Busch J.D."/>
            <person name="Keim P."/>
            <person name="Currie B.J."/>
            <person name="Wagner D.M."/>
        </authorList>
    </citation>
    <scope>NUCLEOTIDE SEQUENCE [LARGE SCALE GENOMIC DNA]</scope>
    <source>
        <strain evidence="2 3">A21</strain>
    </source>
</reference>
<comment type="caution">
    <text evidence="2">The sequence shown here is derived from an EMBL/GenBank/DDBJ whole genome shotgun (WGS) entry which is preliminary data.</text>
</comment>